<feature type="transmembrane region" description="Helical" evidence="1">
    <location>
        <begin position="371"/>
        <end position="389"/>
    </location>
</feature>
<keyword evidence="1" id="KW-0812">Transmembrane</keyword>
<dbReference type="InterPro" id="IPR001036">
    <property type="entry name" value="Acrflvin-R"/>
</dbReference>
<gene>
    <name evidence="2" type="ORF">CRP01_19215</name>
</gene>
<comment type="caution">
    <text evidence="2">The sequence shown here is derived from an EMBL/GenBank/DDBJ whole genome shotgun (WGS) entry which is preliminary data.</text>
</comment>
<reference evidence="2 3" key="1">
    <citation type="submission" date="2017-10" db="EMBL/GenBank/DDBJ databases">
        <title>The draft genome sequence of Lewinella nigricans NBRC 102662.</title>
        <authorList>
            <person name="Wang K."/>
        </authorList>
    </citation>
    <scope>NUCLEOTIDE SEQUENCE [LARGE SCALE GENOMIC DNA]</scope>
    <source>
        <strain evidence="2 3">NBRC 102662</strain>
    </source>
</reference>
<feature type="transmembrane region" description="Helical" evidence="1">
    <location>
        <begin position="1054"/>
        <end position="1080"/>
    </location>
</feature>
<dbReference type="Gene3D" id="3.30.70.1320">
    <property type="entry name" value="Multidrug efflux transporter AcrB pore domain like"/>
    <property type="match status" value="1"/>
</dbReference>
<dbReference type="Gene3D" id="3.30.70.1430">
    <property type="entry name" value="Multidrug efflux transporter AcrB pore domain"/>
    <property type="match status" value="2"/>
</dbReference>
<dbReference type="PANTHER" id="PTHR32063">
    <property type="match status" value="1"/>
</dbReference>
<accession>A0A2D0N810</accession>
<dbReference type="AlphaFoldDB" id="A0A2D0N810"/>
<dbReference type="RefSeq" id="WP_099151711.1">
    <property type="nucleotide sequence ID" value="NZ_PDUD01000024.1"/>
</dbReference>
<dbReference type="Proteomes" id="UP000223913">
    <property type="component" value="Unassembled WGS sequence"/>
</dbReference>
<feature type="transmembrane region" description="Helical" evidence="1">
    <location>
        <begin position="395"/>
        <end position="421"/>
    </location>
</feature>
<feature type="transmembrane region" description="Helical" evidence="1">
    <location>
        <begin position="12"/>
        <end position="38"/>
    </location>
</feature>
<dbReference type="Gene3D" id="3.30.70.1440">
    <property type="entry name" value="Multidrug efflux transporter AcrB pore domain"/>
    <property type="match status" value="1"/>
</dbReference>
<feature type="transmembrane region" description="Helical" evidence="1">
    <location>
        <begin position="474"/>
        <end position="495"/>
    </location>
</feature>
<feature type="transmembrane region" description="Helical" evidence="1">
    <location>
        <begin position="1100"/>
        <end position="1126"/>
    </location>
</feature>
<dbReference type="Gene3D" id="3.30.2090.10">
    <property type="entry name" value="Multidrug efflux transporter AcrB TolC docking domain, DN and DC subdomains"/>
    <property type="match status" value="2"/>
</dbReference>
<evidence type="ECO:0000313" key="2">
    <source>
        <dbReference type="EMBL" id="PHN04651.1"/>
    </source>
</evidence>
<keyword evidence="1" id="KW-1133">Transmembrane helix</keyword>
<evidence type="ECO:0000313" key="3">
    <source>
        <dbReference type="Proteomes" id="UP000223913"/>
    </source>
</evidence>
<feature type="transmembrane region" description="Helical" evidence="1">
    <location>
        <begin position="990"/>
        <end position="1015"/>
    </location>
</feature>
<organism evidence="2 3">
    <name type="scientific">Flavilitoribacter nigricans (strain ATCC 23147 / DSM 23189 / NBRC 102662 / NCIMB 1420 / SS-2)</name>
    <name type="common">Lewinella nigricans</name>
    <dbReference type="NCBI Taxonomy" id="1122177"/>
    <lineage>
        <taxon>Bacteria</taxon>
        <taxon>Pseudomonadati</taxon>
        <taxon>Bacteroidota</taxon>
        <taxon>Saprospiria</taxon>
        <taxon>Saprospirales</taxon>
        <taxon>Lewinellaceae</taxon>
        <taxon>Flavilitoribacter</taxon>
    </lineage>
</organism>
<feature type="transmembrane region" description="Helical" evidence="1">
    <location>
        <begin position="936"/>
        <end position="957"/>
    </location>
</feature>
<evidence type="ECO:0000256" key="1">
    <source>
        <dbReference type="SAM" id="Phobius"/>
    </source>
</evidence>
<name>A0A2D0N810_FLAN2</name>
<dbReference type="GO" id="GO:0042910">
    <property type="term" value="F:xenobiotic transmembrane transporter activity"/>
    <property type="evidence" value="ECO:0007669"/>
    <property type="project" value="TreeGrafter"/>
</dbReference>
<dbReference type="SUPFAM" id="SSF82714">
    <property type="entry name" value="Multidrug efflux transporter AcrB TolC docking domain, DN and DC subdomains"/>
    <property type="match status" value="2"/>
</dbReference>
<feature type="transmembrane region" description="Helical" evidence="1">
    <location>
        <begin position="587"/>
        <end position="610"/>
    </location>
</feature>
<dbReference type="OrthoDB" id="9798415at2"/>
<feature type="transmembrane region" description="Helical" evidence="1">
    <location>
        <begin position="964"/>
        <end position="984"/>
    </location>
</feature>
<proteinExistence type="predicted"/>
<keyword evidence="1" id="KW-0472">Membrane</keyword>
<protein>
    <submittedName>
        <fullName evidence="2">Copper transporter</fullName>
    </submittedName>
</protein>
<dbReference type="Gene3D" id="1.20.1640.10">
    <property type="entry name" value="Multidrug efflux transporter AcrB transmembrane domain"/>
    <property type="match status" value="2"/>
</dbReference>
<feature type="transmembrane region" description="Helical" evidence="1">
    <location>
        <begin position="441"/>
        <end position="462"/>
    </location>
</feature>
<feature type="transmembrane region" description="Helical" evidence="1">
    <location>
        <begin position="519"/>
        <end position="540"/>
    </location>
</feature>
<dbReference type="Pfam" id="PF00873">
    <property type="entry name" value="ACR_tran"/>
    <property type="match status" value="2"/>
</dbReference>
<sequence length="1151" mass="128245">MADQQTKDKKRQFSLSSFAVDNGTSIFILTLMIMIFGLQSYNRMPKEQFPDVKWPTVYINTPYFGNSAADIENLVTRPIEKELQTVEGVKDVKSTSVQDYSVITAEFETDVDLDEAVRKVKDAVDKAKPELPNDLDQEPTVLDINLSEIPIVVVNISGDYGNDELRSYAEYLQDEIEELDEINRVDLKGTMDREMKVEVDLLKMESMQVSFTDIENAIASENVTMSAGEILNDEDFRRAIRVKGEFESVEELENMIVKSENQRPIFLKDIANVEYGFKERTSIARSDGLPVISLDVIKRQGENLLDAADKIKVLTDEAREKLPADLKISLFNDQSVNTRNQVNNLENSIISGVILVVLVLLFFLGIRNALFVGLAIPLSMLMGILWLYLTGVTMNIVVLFSLILALGLLVDNAIVVVENIYRYMQEGYSSSDAAKYGAGEVAMPIIASTATTLAAFVPLAFWPGIMGSFMQYMPITLILVLTSSLFVALVINPVFTSRFMKVDERADDSEVRLRRRNNVLIAAASMLILAIVCHAMGIAWGRNLLGVVFIVTLLNFFFLRPAAFSFQNRFLPRLETFYDRFVAKALGYPKTIFFGTFLTLFIAIGLLAAFPPKVIFFPSADPIYVNAFVELPLGKDIEATSELMEELEVKVAEAVEPYEGIVEAVLSQIGENTSDPNGPPEPGVSPHKARLTVSFVPTEERGGVSTFKVMDDIREAVQGYPGVSISVDKNADGPATGKPINLEIQGEDINQLVTMSDEVISYINSKSIPGIEELQSDVKIGKPELIVNIDRDAARRYEVSTSSIAMAIRTAVFGKEVSKFKDGEEEHPIVVRLDERYRYNIDNLLNQKVTFRNPSNGQIVQVPIAAVADVDYTSTFSSIKRKNLDRVVTIYSNVIEGYNANEIIAQMNDYMQLYPFPDGFSYEFTGQQQQQTEDMAYLNVAFMVALFSIFIIIVAQFNSISSPFIIILSVLFSTIGVFLGYVFTNRDISVIFTGVGIISLAGVVVNNAIVLIDYINLMLKNKREERGVETDRELSSEDIKDAIAKAGAIRLRPVLLTAITTVLGLIPLAIGFNFNFFTFISDLDPHIFIGGDNTAIWGPMAWTVIYGLTFATFLTLVVVPVMYWLAFQMKKGVYGLFRSKPKRKVRPSTAS</sequence>
<dbReference type="SUPFAM" id="SSF82866">
    <property type="entry name" value="Multidrug efflux transporter AcrB transmembrane domain"/>
    <property type="match status" value="2"/>
</dbReference>
<dbReference type="PRINTS" id="PR00702">
    <property type="entry name" value="ACRIFLAVINRP"/>
</dbReference>
<dbReference type="EMBL" id="PDUD01000024">
    <property type="protein sequence ID" value="PHN04651.1"/>
    <property type="molecule type" value="Genomic_DNA"/>
</dbReference>
<dbReference type="InterPro" id="IPR027463">
    <property type="entry name" value="AcrB_DN_DC_subdom"/>
</dbReference>
<dbReference type="PANTHER" id="PTHR32063:SF0">
    <property type="entry name" value="SWARMING MOTILITY PROTEIN SWRC"/>
    <property type="match status" value="1"/>
</dbReference>
<keyword evidence="3" id="KW-1185">Reference proteome</keyword>
<feature type="transmembrane region" description="Helical" evidence="1">
    <location>
        <begin position="546"/>
        <end position="566"/>
    </location>
</feature>
<dbReference type="GO" id="GO:0005886">
    <property type="term" value="C:plasma membrane"/>
    <property type="evidence" value="ECO:0007669"/>
    <property type="project" value="TreeGrafter"/>
</dbReference>
<dbReference type="SUPFAM" id="SSF82693">
    <property type="entry name" value="Multidrug efflux transporter AcrB pore domain, PN1, PN2, PC1 and PC2 subdomains"/>
    <property type="match status" value="2"/>
</dbReference>
<feature type="transmembrane region" description="Helical" evidence="1">
    <location>
        <begin position="348"/>
        <end position="364"/>
    </location>
</feature>